<dbReference type="PANTHER" id="PTHR32071">
    <property type="entry name" value="TRANSCRIPTIONAL REGULATORY PROTEIN"/>
    <property type="match status" value="1"/>
</dbReference>
<dbReference type="PRINTS" id="PR01590">
    <property type="entry name" value="HTHFIS"/>
</dbReference>
<evidence type="ECO:0000256" key="4">
    <source>
        <dbReference type="ARBA" id="ARBA00023125"/>
    </source>
</evidence>
<protein>
    <submittedName>
        <fullName evidence="7">Sigma 54-interacting transcriptional regulator</fullName>
    </submittedName>
</protein>
<evidence type="ECO:0000256" key="1">
    <source>
        <dbReference type="ARBA" id="ARBA00022741"/>
    </source>
</evidence>
<dbReference type="Proteomes" id="UP000830167">
    <property type="component" value="Chromosome"/>
</dbReference>
<dbReference type="PROSITE" id="PS50045">
    <property type="entry name" value="SIGMA54_INTERACT_4"/>
    <property type="match status" value="1"/>
</dbReference>
<gene>
    <name evidence="7" type="ORF">LSG31_13960</name>
</gene>
<dbReference type="PANTHER" id="PTHR32071:SF57">
    <property type="entry name" value="C4-DICARBOXYLATE TRANSPORT TRANSCRIPTIONAL REGULATORY PROTEIN DCTD"/>
    <property type="match status" value="1"/>
</dbReference>
<evidence type="ECO:0000313" key="8">
    <source>
        <dbReference type="Proteomes" id="UP000830167"/>
    </source>
</evidence>
<dbReference type="Gene3D" id="1.10.8.60">
    <property type="match status" value="1"/>
</dbReference>
<dbReference type="Pfam" id="PF00158">
    <property type="entry name" value="Sigma54_activat"/>
    <property type="match status" value="1"/>
</dbReference>
<dbReference type="SUPFAM" id="SSF46689">
    <property type="entry name" value="Homeodomain-like"/>
    <property type="match status" value="1"/>
</dbReference>
<evidence type="ECO:0000313" key="7">
    <source>
        <dbReference type="EMBL" id="UOF89028.1"/>
    </source>
</evidence>
<reference evidence="7" key="1">
    <citation type="submission" date="2021-12" db="EMBL/GenBank/DDBJ databases">
        <title>Alicyclobacillaceae gen. nov., sp. nov., isolated from chalcocite enrichment system.</title>
        <authorList>
            <person name="Jiang Z."/>
        </authorList>
    </citation>
    <scope>NUCLEOTIDE SEQUENCE</scope>
    <source>
        <strain evidence="7">MYW30-H2</strain>
    </source>
</reference>
<dbReference type="RefSeq" id="WP_347435710.1">
    <property type="nucleotide sequence ID" value="NZ_CP089291.1"/>
</dbReference>
<dbReference type="InterPro" id="IPR002197">
    <property type="entry name" value="HTH_Fis"/>
</dbReference>
<sequence length="520" mass="58642">MVGQCEAIVKGDDHEREELKKWMTIGIPIQSKKGEFLGVLGILIQDWIASADNTSLIASFRQLTKCAVEIWENTKNRLETEGLLEGAIHLFSEGYLAIQDGCVITCNKRAESLLLEDPALLNRVIDNLKNLSGSEILFRTSTVQNSFEIKGRVENHIYHLLLNRIRTTEDKTRKQKASIKNIVGTSSIFLKNIKLAELASQMDANVLILGESGTGKELFARAIHRGSSRRDKPFIAINCAAMPRELLNSELFGYVEGAFTGARRGGSPGKFELANGGTLFLDEIGDMPIEQQAALLRVLQEKEVVRIGGSAMIPIDVRIISATNKRLTQEIAYNGSFRSDLYYRLNVFTIELTPLRNRREDIPELVAYFLQELSHTTGLPEKSIDGHAIEAFMRYSWPGNVRELRNVVERSFYLSGYAEIISLKHIPEYVAFRDEIDHHVESARSSDSISKPQEIDRISATPNDLGTQDIKSIRLMKVETEKHEIARILHQNNGNISRCAKELGMSRTTLYRKLKDYNFM</sequence>
<proteinExistence type="predicted"/>
<dbReference type="InterPro" id="IPR025662">
    <property type="entry name" value="Sigma_54_int_dom_ATP-bd_1"/>
</dbReference>
<dbReference type="EMBL" id="CP089291">
    <property type="protein sequence ID" value="UOF89028.1"/>
    <property type="molecule type" value="Genomic_DNA"/>
</dbReference>
<dbReference type="InterPro" id="IPR025943">
    <property type="entry name" value="Sigma_54_int_dom_ATP-bd_2"/>
</dbReference>
<feature type="domain" description="Sigma-54 factor interaction" evidence="6">
    <location>
        <begin position="182"/>
        <end position="413"/>
    </location>
</feature>
<dbReference type="PROSITE" id="PS00675">
    <property type="entry name" value="SIGMA54_INTERACT_1"/>
    <property type="match status" value="1"/>
</dbReference>
<dbReference type="SUPFAM" id="SSF52540">
    <property type="entry name" value="P-loop containing nucleoside triphosphate hydrolases"/>
    <property type="match status" value="1"/>
</dbReference>
<evidence type="ECO:0000256" key="2">
    <source>
        <dbReference type="ARBA" id="ARBA00022840"/>
    </source>
</evidence>
<organism evidence="7 8">
    <name type="scientific">Fodinisporobacter ferrooxydans</name>
    <dbReference type="NCBI Taxonomy" id="2901836"/>
    <lineage>
        <taxon>Bacteria</taxon>
        <taxon>Bacillati</taxon>
        <taxon>Bacillota</taxon>
        <taxon>Bacilli</taxon>
        <taxon>Bacillales</taxon>
        <taxon>Alicyclobacillaceae</taxon>
        <taxon>Fodinisporobacter</taxon>
    </lineage>
</organism>
<dbReference type="Gene3D" id="3.40.50.300">
    <property type="entry name" value="P-loop containing nucleotide triphosphate hydrolases"/>
    <property type="match status" value="1"/>
</dbReference>
<evidence type="ECO:0000256" key="3">
    <source>
        <dbReference type="ARBA" id="ARBA00023015"/>
    </source>
</evidence>
<dbReference type="InterPro" id="IPR002078">
    <property type="entry name" value="Sigma_54_int"/>
</dbReference>
<keyword evidence="3" id="KW-0805">Transcription regulation</keyword>
<keyword evidence="8" id="KW-1185">Reference proteome</keyword>
<keyword evidence="5" id="KW-0804">Transcription</keyword>
<dbReference type="InterPro" id="IPR009057">
    <property type="entry name" value="Homeodomain-like_sf"/>
</dbReference>
<dbReference type="InterPro" id="IPR027417">
    <property type="entry name" value="P-loop_NTPase"/>
</dbReference>
<keyword evidence="1" id="KW-0547">Nucleotide-binding</keyword>
<dbReference type="CDD" id="cd00009">
    <property type="entry name" value="AAA"/>
    <property type="match status" value="1"/>
</dbReference>
<dbReference type="Gene3D" id="1.10.10.60">
    <property type="entry name" value="Homeodomain-like"/>
    <property type="match status" value="1"/>
</dbReference>
<keyword evidence="4" id="KW-0238">DNA-binding</keyword>
<evidence type="ECO:0000259" key="6">
    <source>
        <dbReference type="PROSITE" id="PS50045"/>
    </source>
</evidence>
<evidence type="ECO:0000256" key="5">
    <source>
        <dbReference type="ARBA" id="ARBA00023163"/>
    </source>
</evidence>
<dbReference type="Pfam" id="PF02954">
    <property type="entry name" value="HTH_8"/>
    <property type="match status" value="1"/>
</dbReference>
<dbReference type="SMART" id="SM00382">
    <property type="entry name" value="AAA"/>
    <property type="match status" value="1"/>
</dbReference>
<dbReference type="Pfam" id="PF25601">
    <property type="entry name" value="AAA_lid_14"/>
    <property type="match status" value="1"/>
</dbReference>
<accession>A0ABY4CIP4</accession>
<dbReference type="PROSITE" id="PS00688">
    <property type="entry name" value="SIGMA54_INTERACT_3"/>
    <property type="match status" value="1"/>
</dbReference>
<dbReference type="PROSITE" id="PS00676">
    <property type="entry name" value="SIGMA54_INTERACT_2"/>
    <property type="match status" value="1"/>
</dbReference>
<name>A0ABY4CIP4_9BACL</name>
<dbReference type="InterPro" id="IPR025944">
    <property type="entry name" value="Sigma_54_int_dom_CS"/>
</dbReference>
<dbReference type="InterPro" id="IPR003593">
    <property type="entry name" value="AAA+_ATPase"/>
</dbReference>
<keyword evidence="2" id="KW-0067">ATP-binding</keyword>
<dbReference type="InterPro" id="IPR058031">
    <property type="entry name" value="AAA_lid_NorR"/>
</dbReference>